<name>A0A916K486_9BACL</name>
<sequence length="141" mass="16344">MEWIHGQQPYRISDRKELLQTDIVHALLQTSYWAGNRSKETIIRSIEGSLCLGLYDADTHQIGYLRVVTDYATFAWVCDVIVHPEHRGQGLGKWLVQCLVEHPKLHGIQMILGTRDAHGLYEQFGFERREMMRRLAPAREA</sequence>
<dbReference type="Pfam" id="PF13508">
    <property type="entry name" value="Acetyltransf_7"/>
    <property type="match status" value="1"/>
</dbReference>
<dbReference type="Proteomes" id="UP000693672">
    <property type="component" value="Unassembled WGS sequence"/>
</dbReference>
<dbReference type="RefSeq" id="WP_218094100.1">
    <property type="nucleotide sequence ID" value="NZ_CAJVAS010000023.1"/>
</dbReference>
<dbReference type="PROSITE" id="PS51186">
    <property type="entry name" value="GNAT"/>
    <property type="match status" value="1"/>
</dbReference>
<dbReference type="PANTHER" id="PTHR43233:SF1">
    <property type="entry name" value="FAMILY N-ACETYLTRANSFERASE, PUTATIVE (AFU_ORTHOLOGUE AFUA_6G03350)-RELATED"/>
    <property type="match status" value="1"/>
</dbReference>
<comment type="caution">
    <text evidence="2">The sequence shown here is derived from an EMBL/GenBank/DDBJ whole genome shotgun (WGS) entry which is preliminary data.</text>
</comment>
<dbReference type="EMBL" id="CAJVAS010000023">
    <property type="protein sequence ID" value="CAG7642759.1"/>
    <property type="molecule type" value="Genomic_DNA"/>
</dbReference>
<dbReference type="GO" id="GO:0016747">
    <property type="term" value="F:acyltransferase activity, transferring groups other than amino-acyl groups"/>
    <property type="evidence" value="ECO:0007669"/>
    <property type="project" value="InterPro"/>
</dbReference>
<accession>A0A916K486</accession>
<gene>
    <name evidence="2" type="ORF">PAESOLCIP111_04380</name>
</gene>
<dbReference type="PANTHER" id="PTHR43233">
    <property type="entry name" value="FAMILY N-ACETYLTRANSFERASE, PUTATIVE (AFU_ORTHOLOGUE AFUA_6G03350)-RELATED"/>
    <property type="match status" value="1"/>
</dbReference>
<dbReference type="AlphaFoldDB" id="A0A916K486"/>
<reference evidence="2" key="1">
    <citation type="submission" date="2021-06" db="EMBL/GenBank/DDBJ databases">
        <authorList>
            <person name="Criscuolo A."/>
        </authorList>
    </citation>
    <scope>NUCLEOTIDE SEQUENCE</scope>
    <source>
        <strain evidence="2">CIP111600</strain>
    </source>
</reference>
<dbReference type="CDD" id="cd04301">
    <property type="entry name" value="NAT_SF"/>
    <property type="match status" value="1"/>
</dbReference>
<protein>
    <recommendedName>
        <fullName evidence="1">N-acetyltransferase domain-containing protein</fullName>
    </recommendedName>
</protein>
<evidence type="ECO:0000313" key="2">
    <source>
        <dbReference type="EMBL" id="CAG7642759.1"/>
    </source>
</evidence>
<organism evidence="2 3">
    <name type="scientific">Paenibacillus solanacearum</name>
    <dbReference type="NCBI Taxonomy" id="2048548"/>
    <lineage>
        <taxon>Bacteria</taxon>
        <taxon>Bacillati</taxon>
        <taxon>Bacillota</taxon>
        <taxon>Bacilli</taxon>
        <taxon>Bacillales</taxon>
        <taxon>Paenibacillaceae</taxon>
        <taxon>Paenibacillus</taxon>
    </lineage>
</organism>
<evidence type="ECO:0000259" key="1">
    <source>
        <dbReference type="PROSITE" id="PS51186"/>
    </source>
</evidence>
<dbReference type="InterPro" id="IPR053144">
    <property type="entry name" value="Acetyltransferase_Butenolide"/>
</dbReference>
<dbReference type="InterPro" id="IPR000182">
    <property type="entry name" value="GNAT_dom"/>
</dbReference>
<proteinExistence type="predicted"/>
<evidence type="ECO:0000313" key="3">
    <source>
        <dbReference type="Proteomes" id="UP000693672"/>
    </source>
</evidence>
<feature type="domain" description="N-acetyltransferase" evidence="1">
    <location>
        <begin position="10"/>
        <end position="141"/>
    </location>
</feature>
<keyword evidence="3" id="KW-1185">Reference proteome</keyword>